<dbReference type="InterPro" id="IPR008949">
    <property type="entry name" value="Isoprenoid_synthase_dom_sf"/>
</dbReference>
<reference evidence="1 2" key="1">
    <citation type="submission" date="2020-01" db="EMBL/GenBank/DDBJ databases">
        <title>Genomes of bacteria type strains.</title>
        <authorList>
            <person name="Chen J."/>
            <person name="Zhu S."/>
            <person name="Chen J."/>
        </authorList>
    </citation>
    <scope>NUCLEOTIDE SEQUENCE [LARGE SCALE GENOMIC DNA]</scope>
    <source>
        <strain evidence="1 2">KCTC 52919</strain>
    </source>
</reference>
<gene>
    <name evidence="1" type="ORF">GTW51_00170</name>
</gene>
<evidence type="ECO:0000313" key="1">
    <source>
        <dbReference type="EMBL" id="NDV85110.1"/>
    </source>
</evidence>
<name>A0A6L9MBP7_9HYPH</name>
<accession>A0A6L9MBP7</accession>
<dbReference type="AlphaFoldDB" id="A0A6L9MBP7"/>
<dbReference type="Pfam" id="PF00494">
    <property type="entry name" value="SQS_PSY"/>
    <property type="match status" value="1"/>
</dbReference>
<evidence type="ECO:0000313" key="2">
    <source>
        <dbReference type="Proteomes" id="UP000476332"/>
    </source>
</evidence>
<protein>
    <submittedName>
        <fullName evidence="1">Squalene/phytoene synthase family protein</fullName>
    </submittedName>
</protein>
<dbReference type="Proteomes" id="UP000476332">
    <property type="component" value="Unassembled WGS sequence"/>
</dbReference>
<dbReference type="SUPFAM" id="SSF48576">
    <property type="entry name" value="Terpenoid synthases"/>
    <property type="match status" value="1"/>
</dbReference>
<organism evidence="1 2">
    <name type="scientific">Aurantimonas aggregata</name>
    <dbReference type="NCBI Taxonomy" id="2047720"/>
    <lineage>
        <taxon>Bacteria</taxon>
        <taxon>Pseudomonadati</taxon>
        <taxon>Pseudomonadota</taxon>
        <taxon>Alphaproteobacteria</taxon>
        <taxon>Hyphomicrobiales</taxon>
        <taxon>Aurantimonadaceae</taxon>
        <taxon>Aurantimonas</taxon>
    </lineage>
</organism>
<comment type="caution">
    <text evidence="1">The sequence shown here is derived from an EMBL/GenBank/DDBJ whole genome shotgun (WGS) entry which is preliminary data.</text>
</comment>
<dbReference type="Gene3D" id="1.10.600.10">
    <property type="entry name" value="Farnesyl Diphosphate Synthase"/>
    <property type="match status" value="1"/>
</dbReference>
<proteinExistence type="predicted"/>
<dbReference type="EMBL" id="JAAAMJ010000001">
    <property type="protein sequence ID" value="NDV85110.1"/>
    <property type="molecule type" value="Genomic_DNA"/>
</dbReference>
<dbReference type="InterPro" id="IPR002060">
    <property type="entry name" value="Squ/phyt_synthse"/>
</dbReference>
<dbReference type="RefSeq" id="WP_163041872.1">
    <property type="nucleotide sequence ID" value="NZ_JAAAMJ010000001.1"/>
</dbReference>
<sequence>MNADAAECLRLVETHDRDRALSLAFAPAEARGDLAALYAFNYEVARVREQVSQPLPGEIRLQWWRDTIEGASPGEAAANPVAAALLETIDRHQLPRDAFDRMLEARIFDLYDDPMPSREAYEAYAGETASALIMLASLVLSRDEAGDAANAAGHAGVAQLVAGTLLLLPIHRARGQVFLPGDLLQAAGCTTEELLRGDREPAARAIAAMVALGREHIAAFQSHAAGMPLALRPAFLPAILAARYLDRIEAAGPGALERPVQIAALRKSFDYWRWMRR</sequence>
<keyword evidence="2" id="KW-1185">Reference proteome</keyword>